<protein>
    <recommendedName>
        <fullName evidence="3">Ribosomal protein L7/L12 C-terminal domain-containing protein</fullName>
    </recommendedName>
</protein>
<organism evidence="1 2">
    <name type="scientific">Streptomyces albireticuli</name>
    <dbReference type="NCBI Taxonomy" id="1940"/>
    <lineage>
        <taxon>Bacteria</taxon>
        <taxon>Bacillati</taxon>
        <taxon>Actinomycetota</taxon>
        <taxon>Actinomycetes</taxon>
        <taxon>Kitasatosporales</taxon>
        <taxon>Streptomycetaceae</taxon>
        <taxon>Streptomyces</taxon>
    </lineage>
</organism>
<dbReference type="Proteomes" id="UP000195755">
    <property type="component" value="Chromosome"/>
</dbReference>
<proteinExistence type="predicted"/>
<dbReference type="Gene3D" id="3.30.1390.10">
    <property type="match status" value="1"/>
</dbReference>
<dbReference type="EMBL" id="CP021744">
    <property type="protein sequence ID" value="ARZ68204.1"/>
    <property type="molecule type" value="Genomic_DNA"/>
</dbReference>
<gene>
    <name evidence="1" type="ORF">SMD11_2555</name>
</gene>
<sequence>MYLALLVLIPFFAALSSVQERRLKRLDRRLGELDRKTDLILRHMGIAQAEAGRAPELERVGALLRDGKKIQAIAAYREITGADLKEAKQAVDRM</sequence>
<evidence type="ECO:0000313" key="2">
    <source>
        <dbReference type="Proteomes" id="UP000195755"/>
    </source>
</evidence>
<dbReference type="KEGG" id="salj:SMD11_2555"/>
<evidence type="ECO:0000313" key="1">
    <source>
        <dbReference type="EMBL" id="ARZ68204.1"/>
    </source>
</evidence>
<evidence type="ECO:0008006" key="3">
    <source>
        <dbReference type="Google" id="ProtNLM"/>
    </source>
</evidence>
<dbReference type="AlphaFoldDB" id="A0A1Z2L1P8"/>
<reference evidence="1 2" key="1">
    <citation type="submission" date="2017-06" db="EMBL/GenBank/DDBJ databases">
        <title>Streptomyces albireticuli Genome sequencing and assembly.</title>
        <authorList>
            <person name="Wang Y."/>
            <person name="Du B."/>
            <person name="Ding Y."/>
            <person name="Liu H."/>
            <person name="Hou Q."/>
            <person name="Liu K."/>
            <person name="Yao L."/>
            <person name="Wang C."/>
        </authorList>
    </citation>
    <scope>NUCLEOTIDE SEQUENCE [LARGE SCALE GENOMIC DNA]</scope>
    <source>
        <strain evidence="1 2">MDJK11</strain>
    </source>
</reference>
<dbReference type="InterPro" id="IPR014719">
    <property type="entry name" value="Ribosomal_bL12_C/ClpS-like"/>
</dbReference>
<name>A0A1Z2L1P8_9ACTN</name>
<accession>A0A1Z2L1P8</accession>